<dbReference type="InterPro" id="IPR030395">
    <property type="entry name" value="GP_PDE_dom"/>
</dbReference>
<keyword evidence="4" id="KW-0319">Glycerol metabolism</keyword>
<dbReference type="AlphaFoldDB" id="A0A542YS69"/>
<dbReference type="Gene3D" id="3.20.20.190">
    <property type="entry name" value="Phosphatidylinositol (PI) phosphodiesterase"/>
    <property type="match status" value="1"/>
</dbReference>
<dbReference type="GO" id="GO:0006629">
    <property type="term" value="P:lipid metabolic process"/>
    <property type="evidence" value="ECO:0007669"/>
    <property type="project" value="InterPro"/>
</dbReference>
<dbReference type="Proteomes" id="UP000319516">
    <property type="component" value="Unassembled WGS sequence"/>
</dbReference>
<sequence length="341" mass="36823">MVTLGGVSISASTRHTPILIAHRGASGHRPEHTLASYELAARMGADYLEPDVVSTADGVLVCRHENDVSGTTDVAAHAEFADRRVTKVIDGKEVTGWFTEDFTLAELRTLRAVERLPQLRAGNTSYDGRVTVPTLAEVLELRARLSAELDRPIGVYVETKHPTYFEQAGLPLEDPLAADLRAAGLGEVTCDDAFPLVYLQCFEHGSLHRLRHELGLGAPRIFLVEHPAPGLFTAAGLQDLASRVEGIGPDKALVMDWSQEDGGARPADWLAHARSLGLHVHPWTFRSENAFLPGALRGPGGPADHGRVVEEMLTHLRAGVDGLFTDHPDLGVQALRTFAAG</sequence>
<evidence type="ECO:0000256" key="5">
    <source>
        <dbReference type="ARBA" id="ARBA00022801"/>
    </source>
</evidence>
<dbReference type="GO" id="GO:0006071">
    <property type="term" value="P:glycerol metabolic process"/>
    <property type="evidence" value="ECO:0007669"/>
    <property type="project" value="UniProtKB-KW"/>
</dbReference>
<dbReference type="GO" id="GO:0042597">
    <property type="term" value="C:periplasmic space"/>
    <property type="evidence" value="ECO:0007669"/>
    <property type="project" value="TreeGrafter"/>
</dbReference>
<dbReference type="PANTHER" id="PTHR43620">
    <property type="entry name" value="GLYCEROPHOSPHORYL DIESTER PHOSPHODIESTERASE"/>
    <property type="match status" value="1"/>
</dbReference>
<dbReference type="Pfam" id="PF03009">
    <property type="entry name" value="GDPD"/>
    <property type="match status" value="1"/>
</dbReference>
<comment type="catalytic activity">
    <reaction evidence="6">
        <text>a sn-glycero-3-phosphodiester + H2O = an alcohol + sn-glycerol 3-phosphate + H(+)</text>
        <dbReference type="Rhea" id="RHEA:12969"/>
        <dbReference type="ChEBI" id="CHEBI:15377"/>
        <dbReference type="ChEBI" id="CHEBI:15378"/>
        <dbReference type="ChEBI" id="CHEBI:30879"/>
        <dbReference type="ChEBI" id="CHEBI:57597"/>
        <dbReference type="ChEBI" id="CHEBI:83408"/>
        <dbReference type="EC" id="3.1.4.46"/>
    </reaction>
</comment>
<evidence type="ECO:0000256" key="4">
    <source>
        <dbReference type="ARBA" id="ARBA00022798"/>
    </source>
</evidence>
<comment type="similarity">
    <text evidence="1">Belongs to the glycerophosphoryl diester phosphodiesterase family.</text>
</comment>
<evidence type="ECO:0000256" key="3">
    <source>
        <dbReference type="ARBA" id="ARBA00022729"/>
    </source>
</evidence>
<comment type="caution">
    <text evidence="8">The sequence shown here is derived from an EMBL/GenBank/DDBJ whole genome shotgun (WGS) entry which is preliminary data.</text>
</comment>
<organism evidence="8 9">
    <name type="scientific">Ornithinicoccus hortensis</name>
    <dbReference type="NCBI Taxonomy" id="82346"/>
    <lineage>
        <taxon>Bacteria</taxon>
        <taxon>Bacillati</taxon>
        <taxon>Actinomycetota</taxon>
        <taxon>Actinomycetes</taxon>
        <taxon>Micrococcales</taxon>
        <taxon>Intrasporangiaceae</taxon>
        <taxon>Ornithinicoccus</taxon>
    </lineage>
</organism>
<name>A0A542YS69_9MICO</name>
<evidence type="ECO:0000259" key="7">
    <source>
        <dbReference type="PROSITE" id="PS51704"/>
    </source>
</evidence>
<keyword evidence="3" id="KW-0732">Signal</keyword>
<proteinExistence type="inferred from homology"/>
<evidence type="ECO:0000256" key="2">
    <source>
        <dbReference type="ARBA" id="ARBA00012247"/>
    </source>
</evidence>
<keyword evidence="5" id="KW-0378">Hydrolase</keyword>
<dbReference type="EMBL" id="VFOP01000001">
    <property type="protein sequence ID" value="TQL50942.1"/>
    <property type="molecule type" value="Genomic_DNA"/>
</dbReference>
<gene>
    <name evidence="8" type="ORF">FB467_2065</name>
</gene>
<evidence type="ECO:0000313" key="8">
    <source>
        <dbReference type="EMBL" id="TQL50942.1"/>
    </source>
</evidence>
<reference evidence="8 9" key="1">
    <citation type="submission" date="2019-06" db="EMBL/GenBank/DDBJ databases">
        <title>Sequencing the genomes of 1000 actinobacteria strains.</title>
        <authorList>
            <person name="Klenk H.-P."/>
        </authorList>
    </citation>
    <scope>NUCLEOTIDE SEQUENCE [LARGE SCALE GENOMIC DNA]</scope>
    <source>
        <strain evidence="8 9">DSM 12335</strain>
    </source>
</reference>
<feature type="domain" description="GP-PDE" evidence="7">
    <location>
        <begin position="17"/>
        <end position="335"/>
    </location>
</feature>
<dbReference type="SUPFAM" id="SSF51695">
    <property type="entry name" value="PLC-like phosphodiesterases"/>
    <property type="match status" value="1"/>
</dbReference>
<dbReference type="PROSITE" id="PS51704">
    <property type="entry name" value="GP_PDE"/>
    <property type="match status" value="1"/>
</dbReference>
<dbReference type="PANTHER" id="PTHR43620:SF7">
    <property type="entry name" value="GLYCEROPHOSPHODIESTER PHOSPHODIESTERASE GDPD5-RELATED"/>
    <property type="match status" value="1"/>
</dbReference>
<dbReference type="GO" id="GO:0008889">
    <property type="term" value="F:glycerophosphodiester phosphodiesterase activity"/>
    <property type="evidence" value="ECO:0007669"/>
    <property type="project" value="UniProtKB-EC"/>
</dbReference>
<evidence type="ECO:0000256" key="1">
    <source>
        <dbReference type="ARBA" id="ARBA00007277"/>
    </source>
</evidence>
<protein>
    <recommendedName>
        <fullName evidence="2">glycerophosphodiester phosphodiesterase</fullName>
        <ecNumber evidence="2">3.1.4.46</ecNumber>
    </recommendedName>
</protein>
<accession>A0A542YS69</accession>
<dbReference type="InterPro" id="IPR017946">
    <property type="entry name" value="PLC-like_Pdiesterase_TIM-brl"/>
</dbReference>
<evidence type="ECO:0000313" key="9">
    <source>
        <dbReference type="Proteomes" id="UP000319516"/>
    </source>
</evidence>
<keyword evidence="9" id="KW-1185">Reference proteome</keyword>
<evidence type="ECO:0000256" key="6">
    <source>
        <dbReference type="ARBA" id="ARBA00047512"/>
    </source>
</evidence>
<dbReference type="EC" id="3.1.4.46" evidence="2"/>